<dbReference type="GO" id="GO:0016567">
    <property type="term" value="P:protein ubiquitination"/>
    <property type="evidence" value="ECO:0007669"/>
    <property type="project" value="InterPro"/>
</dbReference>
<evidence type="ECO:0000256" key="8">
    <source>
        <dbReference type="ARBA" id="ARBA00022833"/>
    </source>
</evidence>
<protein>
    <recommendedName>
        <fullName evidence="2">RBR-type E3 ubiquitin transferase</fullName>
        <ecNumber evidence="2">2.3.2.31</ecNumber>
    </recommendedName>
</protein>
<feature type="domain" description="RING-type" evidence="11">
    <location>
        <begin position="19"/>
        <end position="209"/>
    </location>
</feature>
<keyword evidence="5" id="KW-0677">Repeat</keyword>
<dbReference type="GO" id="GO:0008270">
    <property type="term" value="F:zinc ion binding"/>
    <property type="evidence" value="ECO:0007669"/>
    <property type="project" value="UniProtKB-KW"/>
</dbReference>
<evidence type="ECO:0000256" key="9">
    <source>
        <dbReference type="PROSITE-ProRule" id="PRU00175"/>
    </source>
</evidence>
<keyword evidence="4" id="KW-0479">Metal-binding</keyword>
<evidence type="ECO:0000259" key="11">
    <source>
        <dbReference type="PROSITE" id="PS51873"/>
    </source>
</evidence>
<evidence type="ECO:0000256" key="6">
    <source>
        <dbReference type="ARBA" id="ARBA00022771"/>
    </source>
</evidence>
<keyword evidence="13" id="KW-1185">Reference proteome</keyword>
<dbReference type="CDD" id="cd20335">
    <property type="entry name" value="BRcat_RBR"/>
    <property type="match status" value="1"/>
</dbReference>
<dbReference type="InterPro" id="IPR002867">
    <property type="entry name" value="IBR_dom"/>
</dbReference>
<organism evidence="12 13">
    <name type="scientific">Lophium mytilinum</name>
    <dbReference type="NCBI Taxonomy" id="390894"/>
    <lineage>
        <taxon>Eukaryota</taxon>
        <taxon>Fungi</taxon>
        <taxon>Dikarya</taxon>
        <taxon>Ascomycota</taxon>
        <taxon>Pezizomycotina</taxon>
        <taxon>Dothideomycetes</taxon>
        <taxon>Pleosporomycetidae</taxon>
        <taxon>Mytilinidiales</taxon>
        <taxon>Mytilinidiaceae</taxon>
        <taxon>Lophium</taxon>
    </lineage>
</organism>
<dbReference type="InterPro" id="IPR044066">
    <property type="entry name" value="TRIAD_supradom"/>
</dbReference>
<dbReference type="InterPro" id="IPR013083">
    <property type="entry name" value="Znf_RING/FYVE/PHD"/>
</dbReference>
<dbReference type="InterPro" id="IPR031127">
    <property type="entry name" value="E3_UB_ligase_RBR"/>
</dbReference>
<dbReference type="GO" id="GO:0061630">
    <property type="term" value="F:ubiquitin protein ligase activity"/>
    <property type="evidence" value="ECO:0007669"/>
    <property type="project" value="UniProtKB-EC"/>
</dbReference>
<dbReference type="CDD" id="cd22584">
    <property type="entry name" value="Rcat_RBR_unk"/>
    <property type="match status" value="1"/>
</dbReference>
<evidence type="ECO:0000256" key="4">
    <source>
        <dbReference type="ARBA" id="ARBA00022723"/>
    </source>
</evidence>
<evidence type="ECO:0000259" key="10">
    <source>
        <dbReference type="PROSITE" id="PS50089"/>
    </source>
</evidence>
<evidence type="ECO:0000256" key="7">
    <source>
        <dbReference type="ARBA" id="ARBA00022786"/>
    </source>
</evidence>
<keyword evidence="3" id="KW-0808">Transferase</keyword>
<accession>A0A6A6R1Y0</accession>
<dbReference type="PROSITE" id="PS50089">
    <property type="entry name" value="ZF_RING_2"/>
    <property type="match status" value="1"/>
</dbReference>
<name>A0A6A6R1Y0_9PEZI</name>
<gene>
    <name evidence="12" type="ORF">BU16DRAFT_303164</name>
</gene>
<evidence type="ECO:0000313" key="12">
    <source>
        <dbReference type="EMBL" id="KAF2498711.1"/>
    </source>
</evidence>
<keyword evidence="7" id="KW-0833">Ubl conjugation pathway</keyword>
<sequence>MATAEEPECDYDSTEEAECEYECLVCIDTFPESKTVETECGHYYCKTCINQVFDNACSGQGVFPPKCCRPISFTVADTLLNEVTRSRTVERAKEWVEKSPVYCFEPFCARFIPGDTFQNNEGMCPKCHQKTCKLCKKMAHAGHPCLDDAADVAMVAMARLRGWKRCGKCHFFVEKLAGCEHMKCNCNYEFCYQCEKAWVDCNGGCHALALEEEIQAFMDLVHQPRRPLRPDADLLAVLPERHDFMPERRNSIHEPESCSHPQNEQEYVLGCNVNKCQDLGGCNRLYPWLTQCKKCSWISCDSCRTWRLENLQH</sequence>
<dbReference type="InterPro" id="IPR001841">
    <property type="entry name" value="Znf_RING"/>
</dbReference>
<feature type="domain" description="RING-type" evidence="10">
    <location>
        <begin position="23"/>
        <end position="57"/>
    </location>
</feature>
<dbReference type="Gene3D" id="3.30.40.10">
    <property type="entry name" value="Zinc/RING finger domain, C3HC4 (zinc finger)"/>
    <property type="match status" value="1"/>
</dbReference>
<dbReference type="Proteomes" id="UP000799750">
    <property type="component" value="Unassembled WGS sequence"/>
</dbReference>
<evidence type="ECO:0000256" key="5">
    <source>
        <dbReference type="ARBA" id="ARBA00022737"/>
    </source>
</evidence>
<dbReference type="Pfam" id="PF01485">
    <property type="entry name" value="IBR"/>
    <property type="match status" value="1"/>
</dbReference>
<dbReference type="AlphaFoldDB" id="A0A6A6R1Y0"/>
<reference evidence="12" key="1">
    <citation type="journal article" date="2020" name="Stud. Mycol.">
        <title>101 Dothideomycetes genomes: a test case for predicting lifestyles and emergence of pathogens.</title>
        <authorList>
            <person name="Haridas S."/>
            <person name="Albert R."/>
            <person name="Binder M."/>
            <person name="Bloem J."/>
            <person name="Labutti K."/>
            <person name="Salamov A."/>
            <person name="Andreopoulos B."/>
            <person name="Baker S."/>
            <person name="Barry K."/>
            <person name="Bills G."/>
            <person name="Bluhm B."/>
            <person name="Cannon C."/>
            <person name="Castanera R."/>
            <person name="Culley D."/>
            <person name="Daum C."/>
            <person name="Ezra D."/>
            <person name="Gonzalez J."/>
            <person name="Henrissat B."/>
            <person name="Kuo A."/>
            <person name="Liang C."/>
            <person name="Lipzen A."/>
            <person name="Lutzoni F."/>
            <person name="Magnuson J."/>
            <person name="Mondo S."/>
            <person name="Nolan M."/>
            <person name="Ohm R."/>
            <person name="Pangilinan J."/>
            <person name="Park H.-J."/>
            <person name="Ramirez L."/>
            <person name="Alfaro M."/>
            <person name="Sun H."/>
            <person name="Tritt A."/>
            <person name="Yoshinaga Y."/>
            <person name="Zwiers L.-H."/>
            <person name="Turgeon B."/>
            <person name="Goodwin S."/>
            <person name="Spatafora J."/>
            <person name="Crous P."/>
            <person name="Grigoriev I."/>
        </authorList>
    </citation>
    <scope>NUCLEOTIDE SEQUENCE</scope>
    <source>
        <strain evidence="12">CBS 269.34</strain>
    </source>
</reference>
<evidence type="ECO:0000256" key="3">
    <source>
        <dbReference type="ARBA" id="ARBA00022679"/>
    </source>
</evidence>
<keyword evidence="6 9" id="KW-0863">Zinc-finger</keyword>
<evidence type="ECO:0000313" key="13">
    <source>
        <dbReference type="Proteomes" id="UP000799750"/>
    </source>
</evidence>
<dbReference type="SUPFAM" id="SSF57850">
    <property type="entry name" value="RING/U-box"/>
    <property type="match status" value="2"/>
</dbReference>
<dbReference type="PROSITE" id="PS00518">
    <property type="entry name" value="ZF_RING_1"/>
    <property type="match status" value="1"/>
</dbReference>
<dbReference type="Gene3D" id="1.20.120.1750">
    <property type="match status" value="1"/>
</dbReference>
<dbReference type="EMBL" id="MU004185">
    <property type="protein sequence ID" value="KAF2498711.1"/>
    <property type="molecule type" value="Genomic_DNA"/>
</dbReference>
<evidence type="ECO:0000256" key="2">
    <source>
        <dbReference type="ARBA" id="ARBA00012251"/>
    </source>
</evidence>
<dbReference type="PROSITE" id="PS51873">
    <property type="entry name" value="TRIAD"/>
    <property type="match status" value="1"/>
</dbReference>
<dbReference type="OrthoDB" id="3630991at2759"/>
<comment type="catalytic activity">
    <reaction evidence="1">
        <text>[E2 ubiquitin-conjugating enzyme]-S-ubiquitinyl-L-cysteine + [acceptor protein]-L-lysine = [E2 ubiquitin-conjugating enzyme]-L-cysteine + [acceptor protein]-N(6)-ubiquitinyl-L-lysine.</text>
        <dbReference type="EC" id="2.3.2.31"/>
    </reaction>
</comment>
<dbReference type="InterPro" id="IPR017907">
    <property type="entry name" value="Znf_RING_CS"/>
</dbReference>
<evidence type="ECO:0000256" key="1">
    <source>
        <dbReference type="ARBA" id="ARBA00001798"/>
    </source>
</evidence>
<dbReference type="EC" id="2.3.2.31" evidence="2"/>
<keyword evidence="8" id="KW-0862">Zinc</keyword>
<dbReference type="PANTHER" id="PTHR11685">
    <property type="entry name" value="RBR FAMILY RING FINGER AND IBR DOMAIN-CONTAINING"/>
    <property type="match status" value="1"/>
</dbReference>
<proteinExistence type="predicted"/>